<dbReference type="PROSITE" id="PS51257">
    <property type="entry name" value="PROKAR_LIPOPROTEIN"/>
    <property type="match status" value="1"/>
</dbReference>
<feature type="signal peptide" evidence="1">
    <location>
        <begin position="1"/>
        <end position="31"/>
    </location>
</feature>
<dbReference type="AlphaFoldDB" id="G4QLB3"/>
<keyword evidence="3" id="KW-1185">Reference proteome</keyword>
<organism evidence="2 3">
    <name type="scientific">Glaciecola nitratireducens (strain JCM 12485 / KCTC 12276 / FR1064)</name>
    <dbReference type="NCBI Taxonomy" id="1085623"/>
    <lineage>
        <taxon>Bacteria</taxon>
        <taxon>Pseudomonadati</taxon>
        <taxon>Pseudomonadota</taxon>
        <taxon>Gammaproteobacteria</taxon>
        <taxon>Alteromonadales</taxon>
        <taxon>Alteromonadaceae</taxon>
        <taxon>Brumicola</taxon>
    </lineage>
</organism>
<dbReference type="KEGG" id="gni:GNIT_1664"/>
<reference evidence="2 3" key="1">
    <citation type="journal article" date="2011" name="J. Bacteriol.">
        <title>Complete genome sequence of seawater bacterium Glaciecola nitratireducens FR1064T.</title>
        <authorList>
            <person name="Bian F."/>
            <person name="Qin Q.L."/>
            <person name="Xie B.B."/>
            <person name="Shu Y.L."/>
            <person name="Zhang X.Y."/>
            <person name="Yu Y."/>
            <person name="Chen B."/>
            <person name="Chen X.L."/>
            <person name="Zhou B.C."/>
            <person name="Zhang Y.Z."/>
        </authorList>
    </citation>
    <scope>NUCLEOTIDE SEQUENCE [LARGE SCALE GENOMIC DNA]</scope>
    <source>
        <strain evidence="3">JCM 12485 / KCTC 12276 / FR1064</strain>
    </source>
</reference>
<keyword evidence="1" id="KW-0732">Signal</keyword>
<dbReference type="STRING" id="1085623.GNIT_1664"/>
<dbReference type="EMBL" id="CP003060">
    <property type="protein sequence ID" value="AEP29780.1"/>
    <property type="molecule type" value="Genomic_DNA"/>
</dbReference>
<evidence type="ECO:0008006" key="4">
    <source>
        <dbReference type="Google" id="ProtNLM"/>
    </source>
</evidence>
<accession>G4QLB3</accession>
<dbReference type="RefSeq" id="WP_014108654.1">
    <property type="nucleotide sequence ID" value="NC_016041.1"/>
</dbReference>
<sequence>MSRQKISKTTMARLICVASFLLFLQACQRHQTLPNALENYSDRMYKVLELEQKNIPTTATLAFQDKIALAIDVPELNIKMREFYAIEGCAIKQLIAERNTALGKIQLPSVRLGYEWTLIDLLRKCIDSNVNSENKTLAVKMRDWLSQKQAIFPLIWSNMLTQSDEFYLGISSSAGFIDGNENDNFTDGLFDLKNLIGIKEDPAANIASMEASLKSIQQHRIYARLWRSQLLLRDYLQQMTIDISVWASTFTCETRKDKEKLAIIRNVFTLFFIDEIQGIGAQMNQYHYALKPEFLKLIDDNHLPHNFTSTVEQYSQLGFDDYQNAMLAHIEMWQDIFKKCD</sequence>
<evidence type="ECO:0000313" key="3">
    <source>
        <dbReference type="Proteomes" id="UP000009282"/>
    </source>
</evidence>
<dbReference type="Pfam" id="PF11279">
    <property type="entry name" value="DUF3080"/>
    <property type="match status" value="1"/>
</dbReference>
<dbReference type="eggNOG" id="ENOG502ZCJH">
    <property type="taxonomic scope" value="Bacteria"/>
</dbReference>
<dbReference type="HOGENOM" id="CLU_063848_0_0_6"/>
<gene>
    <name evidence="2" type="ordered locus">GNIT_1664</name>
</gene>
<feature type="chain" id="PRO_5003467572" description="Lipoprotein" evidence="1">
    <location>
        <begin position="32"/>
        <end position="341"/>
    </location>
</feature>
<name>G4QLB3_GLANF</name>
<dbReference type="Proteomes" id="UP000009282">
    <property type="component" value="Chromosome"/>
</dbReference>
<dbReference type="InterPro" id="IPR021431">
    <property type="entry name" value="DUF3080"/>
</dbReference>
<evidence type="ECO:0000313" key="2">
    <source>
        <dbReference type="EMBL" id="AEP29780.1"/>
    </source>
</evidence>
<protein>
    <recommendedName>
        <fullName evidence="4">Lipoprotein</fullName>
    </recommendedName>
</protein>
<evidence type="ECO:0000256" key="1">
    <source>
        <dbReference type="SAM" id="SignalP"/>
    </source>
</evidence>
<proteinExistence type="predicted"/>